<evidence type="ECO:0000313" key="1">
    <source>
        <dbReference type="EMBL" id="ORX59498.1"/>
    </source>
</evidence>
<accession>A0A1X2GR09</accession>
<name>A0A1X2GR09_9FUNG</name>
<dbReference type="AlphaFoldDB" id="A0A1X2GR09"/>
<keyword evidence="2" id="KW-1185">Reference proteome</keyword>
<comment type="caution">
    <text evidence="1">The sequence shown here is derived from an EMBL/GenBank/DDBJ whole genome shotgun (WGS) entry which is preliminary data.</text>
</comment>
<sequence>MIIYFTTGALALSRDRHDPVVGEARSFWCLRSGCSTHFIEDELHLPCHPACLHRKGLSPISDISVCDAASFGAGRVNEVADDASYVGIGHDRGYSYLSDTANGLGDHHLSFIGKPAD</sequence>
<organism evidence="1 2">
    <name type="scientific">Hesseltinella vesiculosa</name>
    <dbReference type="NCBI Taxonomy" id="101127"/>
    <lineage>
        <taxon>Eukaryota</taxon>
        <taxon>Fungi</taxon>
        <taxon>Fungi incertae sedis</taxon>
        <taxon>Mucoromycota</taxon>
        <taxon>Mucoromycotina</taxon>
        <taxon>Mucoromycetes</taxon>
        <taxon>Mucorales</taxon>
        <taxon>Cunninghamellaceae</taxon>
        <taxon>Hesseltinella</taxon>
    </lineage>
</organism>
<gene>
    <name evidence="1" type="ORF">DM01DRAFT_1343267</name>
</gene>
<proteinExistence type="predicted"/>
<protein>
    <submittedName>
        <fullName evidence="1">Uncharacterized protein</fullName>
    </submittedName>
</protein>
<evidence type="ECO:0000313" key="2">
    <source>
        <dbReference type="Proteomes" id="UP000242146"/>
    </source>
</evidence>
<dbReference type="Proteomes" id="UP000242146">
    <property type="component" value="Unassembled WGS sequence"/>
</dbReference>
<dbReference type="EMBL" id="MCGT01000005">
    <property type="protein sequence ID" value="ORX59498.1"/>
    <property type="molecule type" value="Genomic_DNA"/>
</dbReference>
<reference evidence="1 2" key="1">
    <citation type="submission" date="2016-07" db="EMBL/GenBank/DDBJ databases">
        <title>Pervasive Adenine N6-methylation of Active Genes in Fungi.</title>
        <authorList>
            <consortium name="DOE Joint Genome Institute"/>
            <person name="Mondo S.J."/>
            <person name="Dannebaum R.O."/>
            <person name="Kuo R.C."/>
            <person name="Labutti K."/>
            <person name="Haridas S."/>
            <person name="Kuo A."/>
            <person name="Salamov A."/>
            <person name="Ahrendt S.R."/>
            <person name="Lipzen A."/>
            <person name="Sullivan W."/>
            <person name="Andreopoulos W.B."/>
            <person name="Clum A."/>
            <person name="Lindquist E."/>
            <person name="Daum C."/>
            <person name="Ramamoorthy G.K."/>
            <person name="Gryganskyi A."/>
            <person name="Culley D."/>
            <person name="Magnuson J.K."/>
            <person name="James T.Y."/>
            <person name="O'Malley M.A."/>
            <person name="Stajich J.E."/>
            <person name="Spatafora J.W."/>
            <person name="Visel A."/>
            <person name="Grigoriev I.V."/>
        </authorList>
    </citation>
    <scope>NUCLEOTIDE SEQUENCE [LARGE SCALE GENOMIC DNA]</scope>
    <source>
        <strain evidence="1 2">NRRL 3301</strain>
    </source>
</reference>